<feature type="transmembrane region" description="Helical" evidence="19">
    <location>
        <begin position="60"/>
        <end position="93"/>
    </location>
</feature>
<dbReference type="Pfam" id="PF01219">
    <property type="entry name" value="DAGK_prokar"/>
    <property type="match status" value="1"/>
</dbReference>
<keyword evidence="6 19" id="KW-0812">Transmembrane</keyword>
<evidence type="ECO:0000256" key="1">
    <source>
        <dbReference type="ARBA" id="ARBA00004651"/>
    </source>
</evidence>
<keyword evidence="8 20" id="KW-0418">Kinase</keyword>
<feature type="binding site" evidence="16">
    <location>
        <position position="94"/>
    </location>
    <ligand>
        <name>substrate</name>
    </ligand>
</feature>
<keyword evidence="7 17" id="KW-0547">Nucleotide-binding</keyword>
<evidence type="ECO:0000256" key="19">
    <source>
        <dbReference type="SAM" id="Phobius"/>
    </source>
</evidence>
<feature type="binding site" evidence="17">
    <location>
        <position position="101"/>
    </location>
    <ligand>
        <name>ATP</name>
        <dbReference type="ChEBI" id="CHEBI:30616"/>
    </ligand>
</feature>
<keyword evidence="11" id="KW-0443">Lipid metabolism</keyword>
<keyword evidence="9 17" id="KW-0067">ATP-binding</keyword>
<feature type="binding site" evidence="17">
    <location>
        <position position="26"/>
    </location>
    <ligand>
        <name>ATP</name>
        <dbReference type="ChEBI" id="CHEBI:30616"/>
    </ligand>
</feature>
<evidence type="ECO:0000256" key="13">
    <source>
        <dbReference type="ARBA" id="ARBA00023209"/>
    </source>
</evidence>
<evidence type="ECO:0000256" key="10">
    <source>
        <dbReference type="ARBA" id="ARBA00022989"/>
    </source>
</evidence>
<evidence type="ECO:0000256" key="8">
    <source>
        <dbReference type="ARBA" id="ARBA00022777"/>
    </source>
</evidence>
<evidence type="ECO:0000256" key="12">
    <source>
        <dbReference type="ARBA" id="ARBA00023136"/>
    </source>
</evidence>
<dbReference type="Proteomes" id="UP000886887">
    <property type="component" value="Unassembled WGS sequence"/>
</dbReference>
<keyword evidence="18" id="KW-0460">Magnesium</keyword>
<evidence type="ECO:0000256" key="17">
    <source>
        <dbReference type="PIRSR" id="PIRSR600829-3"/>
    </source>
</evidence>
<comment type="subcellular location">
    <subcellularLocation>
        <location evidence="1">Cell membrane</location>
        <topology evidence="1">Multi-pass membrane protein</topology>
    </subcellularLocation>
</comment>
<dbReference type="InterPro" id="IPR000829">
    <property type="entry name" value="DAGK"/>
</dbReference>
<comment type="cofactor">
    <cofactor evidence="18">
        <name>Mg(2+)</name>
        <dbReference type="ChEBI" id="CHEBI:18420"/>
    </cofactor>
    <text evidence="18">Mn(2+), Zn(2+), Cd(2+) and Co(2+) support activity to lesser extents.</text>
</comment>
<keyword evidence="4" id="KW-0444">Lipid biosynthesis</keyword>
<feature type="transmembrane region" description="Helical" evidence="19">
    <location>
        <begin position="122"/>
        <end position="142"/>
    </location>
</feature>
<dbReference type="PANTHER" id="PTHR34299:SF1">
    <property type="entry name" value="DIACYLGLYCEROL KINASE"/>
    <property type="match status" value="1"/>
</dbReference>
<evidence type="ECO:0000256" key="2">
    <source>
        <dbReference type="ARBA" id="ARBA00005967"/>
    </source>
</evidence>
<dbReference type="InterPro" id="IPR033717">
    <property type="entry name" value="UDPK"/>
</dbReference>
<dbReference type="GO" id="GO:0005524">
    <property type="term" value="F:ATP binding"/>
    <property type="evidence" value="ECO:0007669"/>
    <property type="project" value="UniProtKB-KW"/>
</dbReference>
<evidence type="ECO:0000256" key="18">
    <source>
        <dbReference type="PIRSR" id="PIRSR600829-4"/>
    </source>
</evidence>
<evidence type="ECO:0000256" key="14">
    <source>
        <dbReference type="ARBA" id="ARBA00023264"/>
    </source>
</evidence>
<evidence type="ECO:0000313" key="20">
    <source>
        <dbReference type="EMBL" id="HIQ72779.1"/>
    </source>
</evidence>
<feature type="active site" description="Proton acceptor" evidence="15">
    <location>
        <position position="94"/>
    </location>
</feature>
<dbReference type="PANTHER" id="PTHR34299">
    <property type="entry name" value="DIACYLGLYCEROL KINASE"/>
    <property type="match status" value="1"/>
</dbReference>
<evidence type="ECO:0000256" key="4">
    <source>
        <dbReference type="ARBA" id="ARBA00022516"/>
    </source>
</evidence>
<keyword evidence="5" id="KW-0808">Transferase</keyword>
<protein>
    <submittedName>
        <fullName evidence="20">Diacylglycerol kinase family protein</fullName>
    </submittedName>
</protein>
<dbReference type="Gene3D" id="1.10.287.3610">
    <property type="match status" value="1"/>
</dbReference>
<evidence type="ECO:0000256" key="15">
    <source>
        <dbReference type="PIRSR" id="PIRSR600829-1"/>
    </source>
</evidence>
<feature type="binding site" evidence="17">
    <location>
        <position position="53"/>
    </location>
    <ligand>
        <name>ATP</name>
        <dbReference type="ChEBI" id="CHEBI:30616"/>
    </ligand>
</feature>
<keyword evidence="14" id="KW-1208">Phospholipid metabolism</keyword>
<dbReference type="GO" id="GO:0005886">
    <property type="term" value="C:plasma membrane"/>
    <property type="evidence" value="ECO:0007669"/>
    <property type="project" value="UniProtKB-SubCell"/>
</dbReference>
<feature type="binding site" evidence="18">
    <location>
        <position position="101"/>
    </location>
    <ligand>
        <name>a divalent metal cation</name>
        <dbReference type="ChEBI" id="CHEBI:60240"/>
    </ligand>
</feature>
<dbReference type="GO" id="GO:0008654">
    <property type="term" value="P:phospholipid biosynthetic process"/>
    <property type="evidence" value="ECO:0007669"/>
    <property type="project" value="UniProtKB-KW"/>
</dbReference>
<keyword evidence="3" id="KW-1003">Cell membrane</keyword>
<dbReference type="CDD" id="cd14265">
    <property type="entry name" value="UDPK_IM_like"/>
    <property type="match status" value="1"/>
</dbReference>
<keyword evidence="10 19" id="KW-1133">Transmembrane helix</keyword>
<comment type="similarity">
    <text evidence="2">Belongs to the bacterial diacylglycerol kinase family.</text>
</comment>
<name>A0A9D0ZBQ7_9FIRM</name>
<proteinExistence type="inferred from homology"/>
<evidence type="ECO:0000256" key="6">
    <source>
        <dbReference type="ARBA" id="ARBA00022692"/>
    </source>
</evidence>
<evidence type="ECO:0000256" key="7">
    <source>
        <dbReference type="ARBA" id="ARBA00022741"/>
    </source>
</evidence>
<accession>A0A9D0ZBQ7</accession>
<comment type="caution">
    <text evidence="20">The sequence shown here is derived from an EMBL/GenBank/DDBJ whole genome shotgun (WGS) entry which is preliminary data.</text>
</comment>
<evidence type="ECO:0000256" key="3">
    <source>
        <dbReference type="ARBA" id="ARBA00022475"/>
    </source>
</evidence>
<feature type="binding site" evidence="16">
    <location>
        <position position="26"/>
    </location>
    <ligand>
        <name>substrate</name>
    </ligand>
</feature>
<dbReference type="InterPro" id="IPR036945">
    <property type="entry name" value="DAGK_sf"/>
</dbReference>
<dbReference type="AlphaFoldDB" id="A0A9D0ZBQ7"/>
<keyword evidence="18" id="KW-0479">Metal-binding</keyword>
<organism evidence="20 21">
    <name type="scientific">Candidatus Onthenecus intestinigallinarum</name>
    <dbReference type="NCBI Taxonomy" id="2840875"/>
    <lineage>
        <taxon>Bacteria</taxon>
        <taxon>Bacillati</taxon>
        <taxon>Bacillota</taxon>
        <taxon>Clostridia</taxon>
        <taxon>Eubacteriales</taxon>
        <taxon>Candidatus Onthenecus</taxon>
    </lineage>
</organism>
<reference evidence="20" key="1">
    <citation type="submission" date="2020-10" db="EMBL/GenBank/DDBJ databases">
        <authorList>
            <person name="Gilroy R."/>
        </authorList>
    </citation>
    <scope>NUCLEOTIDE SEQUENCE</scope>
    <source>
        <strain evidence="20">ChiSxjej2B14-6234</strain>
    </source>
</reference>
<sequence>MASGAYLIVFTSFVTTYFRDERSLARGEAVKGGSLLSSFAHAFDGVITGLRAERNMIVHFGAMVVVVVFGVILHISAAEWIVCVMLFALVMALELVNTAVETAVDLCTDAYDPRAKIAKDTAAGAVLVAAVGAAIIGCVIFLPKLLQIVRAEFL</sequence>
<evidence type="ECO:0000256" key="5">
    <source>
        <dbReference type="ARBA" id="ARBA00022679"/>
    </source>
</evidence>
<keyword evidence="13" id="KW-0594">Phospholipid biosynthesis</keyword>
<dbReference type="EMBL" id="DVFJ01000038">
    <property type="protein sequence ID" value="HIQ72779.1"/>
    <property type="molecule type" value="Genomic_DNA"/>
</dbReference>
<dbReference type="GO" id="GO:0016301">
    <property type="term" value="F:kinase activity"/>
    <property type="evidence" value="ECO:0007669"/>
    <property type="project" value="UniProtKB-KW"/>
</dbReference>
<gene>
    <name evidence="20" type="ORF">IAB73_11290</name>
</gene>
<reference evidence="20" key="2">
    <citation type="journal article" date="2021" name="PeerJ">
        <title>Extensive microbial diversity within the chicken gut microbiome revealed by metagenomics and culture.</title>
        <authorList>
            <person name="Gilroy R."/>
            <person name="Ravi A."/>
            <person name="Getino M."/>
            <person name="Pursley I."/>
            <person name="Horton D.L."/>
            <person name="Alikhan N.F."/>
            <person name="Baker D."/>
            <person name="Gharbi K."/>
            <person name="Hall N."/>
            <person name="Watson M."/>
            <person name="Adriaenssens E.M."/>
            <person name="Foster-Nyarko E."/>
            <person name="Jarju S."/>
            <person name="Secka A."/>
            <person name="Antonio M."/>
            <person name="Oren A."/>
            <person name="Chaudhuri R.R."/>
            <person name="La Ragione R."/>
            <person name="Hildebrand F."/>
            <person name="Pallen M.J."/>
        </authorList>
    </citation>
    <scope>NUCLEOTIDE SEQUENCE</scope>
    <source>
        <strain evidence="20">ChiSxjej2B14-6234</strain>
    </source>
</reference>
<feature type="binding site" evidence="17">
    <location>
        <begin position="119"/>
        <end position="120"/>
    </location>
    <ligand>
        <name>ATP</name>
        <dbReference type="ChEBI" id="CHEBI:30616"/>
    </ligand>
</feature>
<dbReference type="GO" id="GO:0046872">
    <property type="term" value="F:metal ion binding"/>
    <property type="evidence" value="ECO:0007669"/>
    <property type="project" value="UniProtKB-KW"/>
</dbReference>
<evidence type="ECO:0000256" key="16">
    <source>
        <dbReference type="PIRSR" id="PIRSR600829-2"/>
    </source>
</evidence>
<evidence type="ECO:0000256" key="11">
    <source>
        <dbReference type="ARBA" id="ARBA00023098"/>
    </source>
</evidence>
<evidence type="ECO:0000313" key="21">
    <source>
        <dbReference type="Proteomes" id="UP000886887"/>
    </source>
</evidence>
<keyword evidence="12 19" id="KW-0472">Membrane</keyword>
<dbReference type="PROSITE" id="PS01069">
    <property type="entry name" value="DAGK_PROKAR"/>
    <property type="match status" value="1"/>
</dbReference>
<evidence type="ECO:0000256" key="9">
    <source>
        <dbReference type="ARBA" id="ARBA00022840"/>
    </source>
</evidence>
<feature type="binding site" evidence="18">
    <location>
        <position position="53"/>
    </location>
    <ligand>
        <name>a divalent metal cation</name>
        <dbReference type="ChEBI" id="CHEBI:60240"/>
    </ligand>
</feature>